<sequence length="107" mass="12400">MYFGKKPAVWEQLEEVIRSFRSWYRNQSFCHDLLSVMGSFRQDLPHRMKLSLQLLQSRAFHNLCLGFVRSTSIASCVDTYFCTFVSCILLVAYGNCWPSAENANYLG</sequence>
<evidence type="ECO:0000313" key="3">
    <source>
        <dbReference type="Proteomes" id="UP000006727"/>
    </source>
</evidence>
<proteinExistence type="predicted"/>
<reference evidence="1 3" key="1">
    <citation type="journal article" date="2008" name="Science">
        <title>The Physcomitrella genome reveals evolutionary insights into the conquest of land by plants.</title>
        <authorList>
            <person name="Rensing S."/>
            <person name="Lang D."/>
            <person name="Zimmer A."/>
            <person name="Terry A."/>
            <person name="Salamov A."/>
            <person name="Shapiro H."/>
            <person name="Nishiyama T."/>
            <person name="Perroud P.-F."/>
            <person name="Lindquist E."/>
            <person name="Kamisugi Y."/>
            <person name="Tanahashi T."/>
            <person name="Sakakibara K."/>
            <person name="Fujita T."/>
            <person name="Oishi K."/>
            <person name="Shin-I T."/>
            <person name="Kuroki Y."/>
            <person name="Toyoda A."/>
            <person name="Suzuki Y."/>
            <person name="Hashimoto A."/>
            <person name="Yamaguchi K."/>
            <person name="Sugano A."/>
            <person name="Kohara Y."/>
            <person name="Fujiyama A."/>
            <person name="Anterola A."/>
            <person name="Aoki S."/>
            <person name="Ashton N."/>
            <person name="Barbazuk W.B."/>
            <person name="Barker E."/>
            <person name="Bennetzen J."/>
            <person name="Bezanilla M."/>
            <person name="Blankenship R."/>
            <person name="Cho S.H."/>
            <person name="Dutcher S."/>
            <person name="Estelle M."/>
            <person name="Fawcett J.A."/>
            <person name="Gundlach H."/>
            <person name="Hanada K."/>
            <person name="Heyl A."/>
            <person name="Hicks K.A."/>
            <person name="Hugh J."/>
            <person name="Lohr M."/>
            <person name="Mayer K."/>
            <person name="Melkozernov A."/>
            <person name="Murata T."/>
            <person name="Nelson D."/>
            <person name="Pils B."/>
            <person name="Prigge M."/>
            <person name="Reiss B."/>
            <person name="Renner T."/>
            <person name="Rombauts S."/>
            <person name="Rushton P."/>
            <person name="Sanderfoot A."/>
            <person name="Schween G."/>
            <person name="Shiu S.-H."/>
            <person name="Stueber K."/>
            <person name="Theodoulou F.L."/>
            <person name="Tu H."/>
            <person name="Van de Peer Y."/>
            <person name="Verrier P.J."/>
            <person name="Waters E."/>
            <person name="Wood A."/>
            <person name="Yang L."/>
            <person name="Cove D."/>
            <person name="Cuming A."/>
            <person name="Hasebe M."/>
            <person name="Lucas S."/>
            <person name="Mishler D.B."/>
            <person name="Reski R."/>
            <person name="Grigoriev I."/>
            <person name="Quatrano R.S."/>
            <person name="Boore J.L."/>
        </authorList>
    </citation>
    <scope>NUCLEOTIDE SEQUENCE [LARGE SCALE GENOMIC DNA]</scope>
    <source>
        <strain evidence="2 3">cv. Gransden 2004</strain>
    </source>
</reference>
<dbReference type="EnsemblPlants" id="Pp3c7_395V3.1">
    <property type="protein sequence ID" value="Pp3c7_395V3.1"/>
    <property type="gene ID" value="Pp3c7_395"/>
</dbReference>
<accession>A0A2K1K9R4</accession>
<dbReference type="EMBL" id="ABEU02000007">
    <property type="protein sequence ID" value="PNR50515.1"/>
    <property type="molecule type" value="Genomic_DNA"/>
</dbReference>
<organism evidence="1">
    <name type="scientific">Physcomitrium patens</name>
    <name type="common">Spreading-leaved earth moss</name>
    <name type="synonym">Physcomitrella patens</name>
    <dbReference type="NCBI Taxonomy" id="3218"/>
    <lineage>
        <taxon>Eukaryota</taxon>
        <taxon>Viridiplantae</taxon>
        <taxon>Streptophyta</taxon>
        <taxon>Embryophyta</taxon>
        <taxon>Bryophyta</taxon>
        <taxon>Bryophytina</taxon>
        <taxon>Bryopsida</taxon>
        <taxon>Funariidae</taxon>
        <taxon>Funariales</taxon>
        <taxon>Funariaceae</taxon>
        <taxon>Physcomitrium</taxon>
    </lineage>
</organism>
<evidence type="ECO:0000313" key="2">
    <source>
        <dbReference type="EnsemblPlants" id="Pp3c7_395V3.1"/>
    </source>
</evidence>
<dbReference type="AlphaFoldDB" id="A0A2K1K9R4"/>
<reference evidence="2" key="3">
    <citation type="submission" date="2020-12" db="UniProtKB">
        <authorList>
            <consortium name="EnsemblPlants"/>
        </authorList>
    </citation>
    <scope>IDENTIFICATION</scope>
</reference>
<name>A0A2K1K9R4_PHYPA</name>
<reference evidence="1 3" key="2">
    <citation type="journal article" date="2018" name="Plant J.">
        <title>The Physcomitrella patens chromosome-scale assembly reveals moss genome structure and evolution.</title>
        <authorList>
            <person name="Lang D."/>
            <person name="Ullrich K.K."/>
            <person name="Murat F."/>
            <person name="Fuchs J."/>
            <person name="Jenkins J."/>
            <person name="Haas F.B."/>
            <person name="Piednoel M."/>
            <person name="Gundlach H."/>
            <person name="Van Bel M."/>
            <person name="Meyberg R."/>
            <person name="Vives C."/>
            <person name="Morata J."/>
            <person name="Symeonidi A."/>
            <person name="Hiss M."/>
            <person name="Muchero W."/>
            <person name="Kamisugi Y."/>
            <person name="Saleh O."/>
            <person name="Blanc G."/>
            <person name="Decker E.L."/>
            <person name="van Gessel N."/>
            <person name="Grimwood J."/>
            <person name="Hayes R.D."/>
            <person name="Graham S.W."/>
            <person name="Gunter L.E."/>
            <person name="McDaniel S.F."/>
            <person name="Hoernstein S.N.W."/>
            <person name="Larsson A."/>
            <person name="Li F.W."/>
            <person name="Perroud P.F."/>
            <person name="Phillips J."/>
            <person name="Ranjan P."/>
            <person name="Rokshar D.S."/>
            <person name="Rothfels C.J."/>
            <person name="Schneider L."/>
            <person name="Shu S."/>
            <person name="Stevenson D.W."/>
            <person name="Thummler F."/>
            <person name="Tillich M."/>
            <person name="Villarreal Aguilar J.C."/>
            <person name="Widiez T."/>
            <person name="Wong G.K."/>
            <person name="Wymore A."/>
            <person name="Zhang Y."/>
            <person name="Zimmer A.D."/>
            <person name="Quatrano R.S."/>
            <person name="Mayer K.F.X."/>
            <person name="Goodstein D."/>
            <person name="Casacuberta J.M."/>
            <person name="Vandepoele K."/>
            <person name="Reski R."/>
            <person name="Cuming A.C."/>
            <person name="Tuskan G.A."/>
            <person name="Maumus F."/>
            <person name="Salse J."/>
            <person name="Schmutz J."/>
            <person name="Rensing S.A."/>
        </authorList>
    </citation>
    <scope>NUCLEOTIDE SEQUENCE [LARGE SCALE GENOMIC DNA]</scope>
    <source>
        <strain evidence="2 3">cv. Gransden 2004</strain>
    </source>
</reference>
<dbReference type="Gramene" id="Pp3c7_395V3.1">
    <property type="protein sequence ID" value="Pp3c7_395V3.1"/>
    <property type="gene ID" value="Pp3c7_395"/>
</dbReference>
<keyword evidence="3" id="KW-1185">Reference proteome</keyword>
<protein>
    <submittedName>
        <fullName evidence="1 2">Uncharacterized protein</fullName>
    </submittedName>
</protein>
<gene>
    <name evidence="1" type="ORF">PHYPA_009701</name>
</gene>
<evidence type="ECO:0000313" key="1">
    <source>
        <dbReference type="EMBL" id="PNR50515.1"/>
    </source>
</evidence>
<dbReference type="Proteomes" id="UP000006727">
    <property type="component" value="Chromosome 7"/>
</dbReference>
<dbReference type="InParanoid" id="A0A2K1K9R4"/>